<evidence type="ECO:0000313" key="3">
    <source>
        <dbReference type="Proteomes" id="UP001165082"/>
    </source>
</evidence>
<feature type="transmembrane region" description="Helical" evidence="1">
    <location>
        <begin position="6"/>
        <end position="26"/>
    </location>
</feature>
<keyword evidence="1" id="KW-0472">Membrane</keyword>
<reference evidence="2" key="1">
    <citation type="submission" date="2022-07" db="EMBL/GenBank/DDBJ databases">
        <title>Genome analysis of Parmales, a sister group of diatoms, reveals the evolutionary specialization of diatoms from phago-mixotrophs to photoautotrophs.</title>
        <authorList>
            <person name="Ban H."/>
            <person name="Sato S."/>
            <person name="Yoshikawa S."/>
            <person name="Kazumasa Y."/>
            <person name="Nakamura Y."/>
            <person name="Ichinomiya M."/>
            <person name="Saitoh K."/>
            <person name="Sato N."/>
            <person name="Blanc-Mathieu R."/>
            <person name="Endo H."/>
            <person name="Kuwata A."/>
            <person name="Ogata H."/>
        </authorList>
    </citation>
    <scope>NUCLEOTIDE SEQUENCE</scope>
</reference>
<dbReference type="Proteomes" id="UP001165082">
    <property type="component" value="Unassembled WGS sequence"/>
</dbReference>
<accession>A0A9W7APC6</accession>
<organism evidence="2 3">
    <name type="scientific">Triparma retinervis</name>
    <dbReference type="NCBI Taxonomy" id="2557542"/>
    <lineage>
        <taxon>Eukaryota</taxon>
        <taxon>Sar</taxon>
        <taxon>Stramenopiles</taxon>
        <taxon>Ochrophyta</taxon>
        <taxon>Bolidophyceae</taxon>
        <taxon>Parmales</taxon>
        <taxon>Triparmaceae</taxon>
        <taxon>Triparma</taxon>
    </lineage>
</organism>
<proteinExistence type="predicted"/>
<sequence length="134" mass="15489">MPGIFIYLWCSAILLFVTGMTIYYTFKNAPTEGEKLHPSVAPPIPSPSSERLYYLDNLKVFLTAVVIIHHQTCSFVGNGWYYKFGNYTNLFQIVIFEKKGKFNFLKDKFFRLGVPYIVFSFALSFLLQVVYNSP</sequence>
<name>A0A9W7APC6_9STRA</name>
<evidence type="ECO:0000256" key="1">
    <source>
        <dbReference type="SAM" id="Phobius"/>
    </source>
</evidence>
<evidence type="ECO:0000313" key="2">
    <source>
        <dbReference type="EMBL" id="GMH75314.1"/>
    </source>
</evidence>
<feature type="transmembrane region" description="Helical" evidence="1">
    <location>
        <begin position="109"/>
        <end position="131"/>
    </location>
</feature>
<comment type="caution">
    <text evidence="2">The sequence shown here is derived from an EMBL/GenBank/DDBJ whole genome shotgun (WGS) entry which is preliminary data.</text>
</comment>
<keyword evidence="3" id="KW-1185">Reference proteome</keyword>
<gene>
    <name evidence="2" type="ORF">TrRE_jg3927</name>
</gene>
<protein>
    <recommendedName>
        <fullName evidence="4">Acyltransferase 3 domain-containing protein</fullName>
    </recommendedName>
</protein>
<keyword evidence="1" id="KW-1133">Transmembrane helix</keyword>
<evidence type="ECO:0008006" key="4">
    <source>
        <dbReference type="Google" id="ProtNLM"/>
    </source>
</evidence>
<dbReference type="OrthoDB" id="189994at2759"/>
<dbReference type="EMBL" id="BRXZ01001616">
    <property type="protein sequence ID" value="GMH75314.1"/>
    <property type="molecule type" value="Genomic_DNA"/>
</dbReference>
<dbReference type="AlphaFoldDB" id="A0A9W7APC6"/>
<feature type="non-terminal residue" evidence="2">
    <location>
        <position position="134"/>
    </location>
</feature>
<keyword evidence="1" id="KW-0812">Transmembrane</keyword>